<accession>A0A4C1T8E0</accession>
<organism evidence="2 3">
    <name type="scientific">Eumeta variegata</name>
    <name type="common">Bagworm moth</name>
    <name type="synonym">Eumeta japonica</name>
    <dbReference type="NCBI Taxonomy" id="151549"/>
    <lineage>
        <taxon>Eukaryota</taxon>
        <taxon>Metazoa</taxon>
        <taxon>Ecdysozoa</taxon>
        <taxon>Arthropoda</taxon>
        <taxon>Hexapoda</taxon>
        <taxon>Insecta</taxon>
        <taxon>Pterygota</taxon>
        <taxon>Neoptera</taxon>
        <taxon>Endopterygota</taxon>
        <taxon>Lepidoptera</taxon>
        <taxon>Glossata</taxon>
        <taxon>Ditrysia</taxon>
        <taxon>Tineoidea</taxon>
        <taxon>Psychidae</taxon>
        <taxon>Oiketicinae</taxon>
        <taxon>Eumeta</taxon>
    </lineage>
</organism>
<protein>
    <submittedName>
        <fullName evidence="2">Uncharacterized protein</fullName>
    </submittedName>
</protein>
<feature type="region of interest" description="Disordered" evidence="1">
    <location>
        <begin position="1"/>
        <end position="22"/>
    </location>
</feature>
<keyword evidence="3" id="KW-1185">Reference proteome</keyword>
<comment type="caution">
    <text evidence="2">The sequence shown here is derived from an EMBL/GenBank/DDBJ whole genome shotgun (WGS) entry which is preliminary data.</text>
</comment>
<dbReference type="EMBL" id="BGZK01000037">
    <property type="protein sequence ID" value="GBP09748.1"/>
    <property type="molecule type" value="Genomic_DNA"/>
</dbReference>
<name>A0A4C1T8E0_EUMVA</name>
<evidence type="ECO:0000313" key="2">
    <source>
        <dbReference type="EMBL" id="GBP09748.1"/>
    </source>
</evidence>
<evidence type="ECO:0000313" key="3">
    <source>
        <dbReference type="Proteomes" id="UP000299102"/>
    </source>
</evidence>
<dbReference type="Proteomes" id="UP000299102">
    <property type="component" value="Unassembled WGS sequence"/>
</dbReference>
<proteinExistence type="predicted"/>
<evidence type="ECO:0000256" key="1">
    <source>
        <dbReference type="SAM" id="MobiDB-lite"/>
    </source>
</evidence>
<reference evidence="2 3" key="1">
    <citation type="journal article" date="2019" name="Commun. Biol.">
        <title>The bagworm genome reveals a unique fibroin gene that provides high tensile strength.</title>
        <authorList>
            <person name="Kono N."/>
            <person name="Nakamura H."/>
            <person name="Ohtoshi R."/>
            <person name="Tomita M."/>
            <person name="Numata K."/>
            <person name="Arakawa K."/>
        </authorList>
    </citation>
    <scope>NUCLEOTIDE SEQUENCE [LARGE SCALE GENOMIC DNA]</scope>
</reference>
<dbReference type="AlphaFoldDB" id="A0A4C1T8E0"/>
<gene>
    <name evidence="2" type="ORF">EVAR_81037_1</name>
</gene>
<sequence>MFYNFRKRAPPPPPAEGGAGADRDAEIREVLCSVDDAESASKDVIAFLGIDGVPGCARLSPYFIYL</sequence>